<evidence type="ECO:0000256" key="8">
    <source>
        <dbReference type="ARBA" id="ARBA00022921"/>
    </source>
</evidence>
<comment type="PTM">
    <text evidence="14">Phosphorylated. Tyrosine phosphorylation enhances preferential binding to tripartite leader mRNAs and allows ribosome shunting.</text>
</comment>
<protein>
    <recommendedName>
        <fullName evidence="14">Shutoff protein</fullName>
    </recommendedName>
    <alternativeName>
        <fullName evidence="14">100 kDa protein</fullName>
        <shortName evidence="14">p100K</shortName>
    </alternativeName>
    <alternativeName>
        <fullName evidence="14">100K-chaperone protein</fullName>
    </alternativeName>
    <alternativeName>
        <fullName evidence="14">L4-100K</fullName>
    </alternativeName>
    <alternativeName>
        <fullName evidence="14">Shutoff protein 100K</fullName>
    </alternativeName>
</protein>
<dbReference type="GO" id="GO:0043657">
    <property type="term" value="C:host cell"/>
    <property type="evidence" value="ECO:0007669"/>
    <property type="project" value="GOC"/>
</dbReference>
<keyword evidence="17" id="KW-1185">Reference proteome</keyword>
<evidence type="ECO:0000256" key="4">
    <source>
        <dbReference type="ARBA" id="ARBA00022581"/>
    </source>
</evidence>
<keyword evidence="12 14" id="KW-1262">Eukaryotic host gene expression shutoff by virus</keyword>
<evidence type="ECO:0000256" key="3">
    <source>
        <dbReference type="ARBA" id="ARBA00022553"/>
    </source>
</evidence>
<accession>G1FQN1</accession>
<comment type="miscellaneous">
    <text evidence="14">All late proteins expressed from the major late promoter are produced by alternative splicing and alternative polyadenylation of the same gene giving rise to non-overlapping ORFs. A leader sequence is present in the N-terminus of all these mRNAs and is recognized by the viral shutoff protein to provide expression although conventional translation via ribosome scanning from the cap has been shut off in the host cell.</text>
</comment>
<dbReference type="KEGG" id="vg:11117781"/>
<evidence type="ECO:0000256" key="11">
    <source>
        <dbReference type="ARBA" id="ARBA00023200"/>
    </source>
</evidence>
<feature type="region of interest" description="Disordered" evidence="15">
    <location>
        <begin position="629"/>
        <end position="699"/>
    </location>
</feature>
<sequence length="699" mass="77897">MSEEPVSGGAAAEEETLLAPPNSPAFDSEPVPEPEPEAAPDPEKYLSDNLLCKHLQRQSKILLDSIQDRLQVPTSVAELSCAYERSLFSPKTPPKQQDNGTCEPNPRLNFYPTFVVPETLATYHIFFTNQKIPMSCRANRAKADAALTLREGDCLPDYETMDTVSKVFEGLGGEETAENALQNNESVLVELKADNPRLAVLKRTITASHFAYPAVHLPPKVITTMMDTLLTKRADPSKDVSEVDSEGGQQVVSDEELSRWLNTKDPEELEKQRKTVMGAVLVSVVLECMQRFFTSEDMIKKIGESLHYTFSHGYVSLASKISNVELTNVVTYMGILHENRLGQNVLHHTIQGEAQRDYIRDCVFLMLVHAWQTAMGIWQQCLEVENLKELAKLLNRKKRSLYTQPSQRFMAKELADIVFPPKLLETFHKGLPDIVSQSMLHNFRSFILERSGILPSVANAFPTDFVPLWFKECPPTLWPYTYLLKLANYFMYHNDLCFDVTGDGLMEHYCRCNLCTPHRCLATNPAMLNETQLIGTFDIRGPGGPDGAESSTGLKLTAGMWTSAFLRKFESDDYHAHKIQFYENQSKPPKVEPTPCVITQTNILAQLHNIKQAREEFLLKKGQGVYLDPQTGEPLNAADPSVESGHERPTDGGSRDPKHGRNLRQRGGGGAGGPRKPPRAHAGAGAAAGRDREPGAPRP</sequence>
<reference evidence="17" key="1">
    <citation type="journal article" date="2009" name="Emerg. Infect. Dis.">
        <title>New adenovirus in bats, Germany.</title>
        <authorList>
            <person name="Sonntag M."/>
            <person name="Muhldorfer K."/>
            <person name="Speck S."/>
            <person name="Wibbelt G."/>
            <person name="Kurth A."/>
        </authorList>
    </citation>
    <scope>NUCLEOTIDE SEQUENCE [LARGE SCALE GENOMIC DNA]</scope>
</reference>
<dbReference type="Pfam" id="PF02438">
    <property type="entry name" value="Adeno_100"/>
    <property type="match status" value="1"/>
</dbReference>
<evidence type="ECO:0000256" key="6">
    <source>
        <dbReference type="ARBA" id="ARBA00022809"/>
    </source>
</evidence>
<comment type="induction">
    <text evidence="14">Expressed in the late phase of the viral replicative cycle.</text>
</comment>
<keyword evidence="7 14" id="KW-0694">RNA-binding</keyword>
<dbReference type="OrthoDB" id="2556at10239"/>
<gene>
    <name evidence="14" type="primary">L4</name>
</gene>
<keyword evidence="4 14" id="KW-0945">Host-virus interaction</keyword>
<feature type="compositionally biased region" description="Basic and acidic residues" evidence="15">
    <location>
        <begin position="644"/>
        <end position="659"/>
    </location>
</feature>
<evidence type="ECO:0000313" key="17">
    <source>
        <dbReference type="Proteomes" id="UP000132615"/>
    </source>
</evidence>
<evidence type="ECO:0000256" key="2">
    <source>
        <dbReference type="ARBA" id="ARBA00022481"/>
    </source>
</evidence>
<keyword evidence="11 14" id="KW-1035">Host cytoplasm</keyword>
<evidence type="ECO:0000256" key="12">
    <source>
        <dbReference type="ARBA" id="ARBA00023247"/>
    </source>
</evidence>
<name>G1FQN1_9ADEN</name>
<comment type="caution">
    <text evidence="14">Lacks conserved residue(s) required for the propagation of feature annotation.</text>
</comment>
<evidence type="ECO:0000256" key="13">
    <source>
        <dbReference type="ARBA" id="ARBA00023325"/>
    </source>
</evidence>
<comment type="subunit">
    <text evidence="14">Monomer. Interacts with hexon protein; this interaction allows chaperoning and trimerization of hexon proteins. Interacts (via N-terminus) with host initiation factor EIF4G (via C-terminus). Interacts (via RRM domain) with viral mRNAs that contain the tripartite leader; this interaction allows ribosome shunting and expression of viral late mRNAs.</text>
</comment>
<proteinExistence type="evidence at transcript level"/>
<keyword evidence="10 14" id="KW-0143">Chaperone</keyword>
<reference evidence="16 17" key="2">
    <citation type="journal article" date="2012" name="J. Virol.">
        <title>Genome analysis of bat adenovirus 2: indications of interspecies transmission.</title>
        <authorList>
            <person name="Kohl C."/>
            <person name="Vidovszky M.Z."/>
            <person name="Muhldorfer K."/>
            <person name="Dabrowski P.W."/>
            <person name="Radonic A."/>
            <person name="Nitsche A."/>
            <person name="Wibbelt G."/>
            <person name="Kurth A."/>
            <person name="Harrach B."/>
        </authorList>
    </citation>
    <scope>NUCLEOTIDE SEQUENCE [LARGE SCALE GENOMIC DNA]</scope>
    <source>
        <strain evidence="16">PPV1</strain>
    </source>
</reference>
<comment type="subcellular location">
    <subcellularLocation>
        <location evidence="14">Host cytoplasm</location>
    </subcellularLocation>
</comment>
<dbReference type="GO" id="GO:0039704">
    <property type="term" value="P:viral translational shunt"/>
    <property type="evidence" value="ECO:0007669"/>
    <property type="project" value="UniProtKB-UniRule"/>
</dbReference>
<keyword evidence="6 14" id="KW-1193">Eukaryotic host translation shutoff by virus</keyword>
<feature type="region of interest" description="Disordered" evidence="15">
    <location>
        <begin position="1"/>
        <end position="44"/>
    </location>
</feature>
<evidence type="ECO:0000256" key="5">
    <source>
        <dbReference type="ARBA" id="ARBA00022586"/>
    </source>
</evidence>
<keyword evidence="13 14" id="KW-1075">Inhibition of eukaryotic host translation factors by virus</keyword>
<evidence type="ECO:0000256" key="14">
    <source>
        <dbReference type="HAMAP-Rule" id="MF_04060"/>
    </source>
</evidence>
<dbReference type="GO" id="GO:0039606">
    <property type="term" value="P:symbiont-mediated suppression of host translation initiation"/>
    <property type="evidence" value="ECO:0007669"/>
    <property type="project" value="UniProtKB-KW"/>
</dbReference>
<evidence type="ECO:0000256" key="7">
    <source>
        <dbReference type="ARBA" id="ARBA00022884"/>
    </source>
</evidence>
<evidence type="ECO:0000256" key="10">
    <source>
        <dbReference type="ARBA" id="ARBA00023186"/>
    </source>
</evidence>
<dbReference type="GO" id="GO:0003723">
    <property type="term" value="F:RNA binding"/>
    <property type="evidence" value="ECO:0007669"/>
    <property type="project" value="UniProtKB-UniRule"/>
</dbReference>
<keyword evidence="8 14" id="KW-0426">Late protein</keyword>
<comment type="function">
    <text evidence="14">Protein that inhibits host translation while promoting late viral translation by ribosome shunting. Blocks host cap-dependent translation by binding to eIF4G, displacing MKNK1 from cap initiation complexes and preventing EIF4E phosphorylation. Binds to the tripartite leader sequence of viral late mRNAs and recruits host eIF4G, PABPC1/poly-A binding protein and 40S ribosomes subunits on viral mRNAs, allowing ribosome shunting and efficient translation of late viral mRNAs even though conventional translation via ribosome scanning from the cap has been shut off in the host cell. During assembly, acts as a chaperone protein that helps hexon proteins assembly into trimers.</text>
</comment>
<comment type="similarity">
    <text evidence="14">Belongs to the adenoviridae shutoff protein family.</text>
</comment>
<keyword evidence="1 14" id="KW-0813">Transport</keyword>
<comment type="PTM">
    <text evidence="14">Methylated. Asymmetric dimethylation by host PRMT1 of the Arg/Gly-rich region may regulate shutoff protein binding to hexon and promote the capsid assembly in the nucleus.</text>
</comment>
<feature type="modified residue" description="Phosphotyrosine; by host" evidence="14">
    <location>
        <position position="308"/>
    </location>
</feature>
<dbReference type="RefSeq" id="YP_004782112.1">
    <property type="nucleotide sequence ID" value="NC_015932.1"/>
</dbReference>
<keyword evidence="5 14" id="KW-1155">Translational shunt</keyword>
<feature type="modified residue" description="Phosphotyrosine; by host" evidence="14">
    <location>
        <position position="626"/>
    </location>
</feature>
<feature type="compositionally biased region" description="Basic and acidic residues" evidence="15">
    <location>
        <begin position="689"/>
        <end position="699"/>
    </location>
</feature>
<feature type="compositionally biased region" description="Acidic residues" evidence="15">
    <location>
        <begin position="30"/>
        <end position="40"/>
    </location>
</feature>
<dbReference type="GO" id="GO:0030430">
    <property type="term" value="C:host cell cytoplasm"/>
    <property type="evidence" value="ECO:0007669"/>
    <property type="project" value="UniProtKB-SubCell"/>
</dbReference>
<dbReference type="GO" id="GO:0019060">
    <property type="term" value="P:intracellular transport of viral protein in host cell"/>
    <property type="evidence" value="ECO:0007669"/>
    <property type="project" value="UniProtKB-UniRule"/>
</dbReference>
<evidence type="ECO:0000313" key="16">
    <source>
        <dbReference type="EMBL" id="AEM06278.1"/>
    </source>
</evidence>
<dbReference type="HAMAP" id="MF_04060">
    <property type="entry name" value="ADV_SHUT"/>
    <property type="match status" value="1"/>
</dbReference>
<evidence type="ECO:0000256" key="1">
    <source>
        <dbReference type="ARBA" id="ARBA00022448"/>
    </source>
</evidence>
<evidence type="ECO:0000256" key="9">
    <source>
        <dbReference type="ARBA" id="ARBA00022995"/>
    </source>
</evidence>
<dbReference type="InterPro" id="IPR003381">
    <property type="entry name" value="L4"/>
</dbReference>
<dbReference type="EMBL" id="JN252129">
    <property type="protein sequence ID" value="AEM06278.1"/>
    <property type="molecule type" value="Genomic_DNA"/>
</dbReference>
<dbReference type="GO" id="GO:0039657">
    <property type="term" value="P:symbiont-mediated suppression of host gene expression"/>
    <property type="evidence" value="ECO:0007669"/>
    <property type="project" value="UniProtKB-UniRule"/>
</dbReference>
<dbReference type="Proteomes" id="UP000132615">
    <property type="component" value="Segment"/>
</dbReference>
<keyword evidence="2 14" id="KW-0488">Methylation</keyword>
<evidence type="ECO:0000256" key="15">
    <source>
        <dbReference type="SAM" id="MobiDB-lite"/>
    </source>
</evidence>
<comment type="PTM">
    <text evidence="14">Might be cleaved by the viral protease.</text>
</comment>
<keyword evidence="3 14" id="KW-0597">Phosphoprotein</keyword>
<keyword evidence="9 14" id="KW-1190">Host gene expression shutoff by virus</keyword>
<organism evidence="16 17">
    <name type="scientific">Bat adenovirus 2</name>
    <dbReference type="NCBI Taxonomy" id="696069"/>
    <lineage>
        <taxon>Viruses</taxon>
        <taxon>Varidnaviria</taxon>
        <taxon>Bamfordvirae</taxon>
        <taxon>Preplasmiviricota</taxon>
        <taxon>Polisuviricotina</taxon>
        <taxon>Pharingeaviricetes</taxon>
        <taxon>Rowavirales</taxon>
        <taxon>Adenoviridae</taxon>
        <taxon>Mastadenovirus</taxon>
        <taxon>Mastadenovirus pipistrelli</taxon>
    </lineage>
</organism>